<dbReference type="SUPFAM" id="SSF54495">
    <property type="entry name" value="UBC-like"/>
    <property type="match status" value="1"/>
</dbReference>
<dbReference type="Pfam" id="PF00179">
    <property type="entry name" value="UQ_con"/>
    <property type="match status" value="1"/>
</dbReference>
<sequence length="1481" mass="167580">AGEDLLFRYRPETVSYALGHLDRRYSDCMSPGDTDNGSRPSSGCSVQSSAEDEIEAVRDKLNVTDIDRVVDRLRAVLMEECEVLKRLVQDLKKNIKHKFRSRSELEKSEPSLTELRELRGEIQMDLELYPSSLGASSPAPPSLPVKELKTRFRRSTGRKASDETLQAFHSASVPRPHPPASLCQPRPPAGPPPSKTTASRTHGSTSASNVSGRSPICLKITTSKHVNSHFTSDVTTIRSDPHPHLSPEQHRAGVHCRPPTSSPIFRIKAERNSPVHEVHLPSHRSLSREEDLPQKERRSSSRHISVTPSHIPALSPSYCVAHLRVHEERFHGKAHKVVPASDHLREKVLPPAEKEAVSVADEKTKPQMDKIFNLLKQVRLESYYNQFLQLGVKDVRDLLDSVTDEDLHNLGLSRVEKNRFVALKNNIKRPQASKRRVQTVASVQKPREAFFLQYKYPKCPQPKRITDMDPTQNTVEDLMLRICHLENVGSNTGVCLYTIHGMPLTDDPFFNTWSLKERYIQSGDMIYAIFTPKENLKYAPQTLKGEFVETPGEEVIRCHIMLRGDFDVMVNLKNDTITRLRLKLANASGIPAHVLQYKGQRDGCDKLESCGISEGSTVVFSLYTDDEISFNDSFFINDVVPSVQQTKKGISVFLSSLHVVKRHHSKIQNKLIGYIRRLTGCNPLAQSLHQLLSWNERMTRNQKISIVEGLYVLFRELLPQLGLERGEKVIKDVHVFENSLYCWAHLISRAEQQTSDFENYAEVSLTSQDNRRFCEPVRLPGVPVAFERAFILQKIKDGMKISNCTEGILRETSLQRATDIEKILLSLPPFIKTYHLWISNEKITGQNFQVHEQFTFGEMVERLKSFPHLNVTPPLHLKKLGENNACLVLLSEDNLGVYLHKSKGSTDMIMVHNCLDGKSIEVDVNVLAANTGDHREDGSFVTTRTPNEAILVLIDTSSSMEEECYGNAGIKKMNAVKELFDNFASRSMAYDFHHVIGLVSFDSMVKTLHTFTENLEKFKEFIRVLQPNGCTLLYDALRRGLSELEKVKTKFPKCRLRIICLTDGNDSGSSMEPVAITAKLLKSDIVVDSILLGNVENNMLHGISNATGGCCFKPQTIKEGLKLFEIETVLSLDQRKPKKKLDASSVSEPTLMSIFATTGYDEYPDTSLPTQLSNKVTGTESALKKKLREAKDKRLMEKDRRIMEELKSLHCDPHPFFRVFTSESDFAFWSILMQGPPDTPYEKGVFELYCQFGPEYPVKPPLVRFVTRVYHCNINSVGRICHSIFDRSYNAHITIRDIFDAVYGLLIIPEPDDPLDSILAEEFLTNREKYLHEAMKYTELNAGKSLDDMEKKLVNHVQQFIPQHLICPLTNKMFIDPVKTVYGTVYERIAIEEHLKRHQYDPMAGPGHDLDLCYVRADWDMKKMTPQVRVETAGIRRDVLVALGARRLAGSLLQPGCVVLPQRGGGDRPGLVPAYDLGRHS</sequence>
<organism evidence="4 5">
    <name type="scientific">Pleuronectes platessa</name>
    <name type="common">European plaice</name>
    <dbReference type="NCBI Taxonomy" id="8262"/>
    <lineage>
        <taxon>Eukaryota</taxon>
        <taxon>Metazoa</taxon>
        <taxon>Chordata</taxon>
        <taxon>Craniata</taxon>
        <taxon>Vertebrata</taxon>
        <taxon>Euteleostomi</taxon>
        <taxon>Actinopterygii</taxon>
        <taxon>Neopterygii</taxon>
        <taxon>Teleostei</taxon>
        <taxon>Neoteleostei</taxon>
        <taxon>Acanthomorphata</taxon>
        <taxon>Carangaria</taxon>
        <taxon>Pleuronectiformes</taxon>
        <taxon>Pleuronectoidei</taxon>
        <taxon>Pleuronectidae</taxon>
        <taxon>Pleuronectes</taxon>
    </lineage>
</organism>
<dbReference type="SMART" id="SM00504">
    <property type="entry name" value="Ubox"/>
    <property type="match status" value="1"/>
</dbReference>
<evidence type="ECO:0000259" key="2">
    <source>
        <dbReference type="PROSITE" id="PS50127"/>
    </source>
</evidence>
<dbReference type="InterPro" id="IPR016135">
    <property type="entry name" value="UBQ-conjugating_enzyme/RWD"/>
</dbReference>
<dbReference type="SMART" id="SM00212">
    <property type="entry name" value="UBCc"/>
    <property type="match status" value="1"/>
</dbReference>
<evidence type="ECO:0000256" key="1">
    <source>
        <dbReference type="SAM" id="MobiDB-lite"/>
    </source>
</evidence>
<feature type="non-terminal residue" evidence="4">
    <location>
        <position position="1481"/>
    </location>
</feature>
<dbReference type="CDD" id="cd16453">
    <property type="entry name" value="RING-Ubox"/>
    <property type="match status" value="1"/>
</dbReference>
<dbReference type="CDD" id="cd23833">
    <property type="entry name" value="UBCc_ApmR795-like"/>
    <property type="match status" value="1"/>
</dbReference>
<dbReference type="GO" id="GO:0016567">
    <property type="term" value="P:protein ubiquitination"/>
    <property type="evidence" value="ECO:0007669"/>
    <property type="project" value="InterPro"/>
</dbReference>
<evidence type="ECO:0000313" key="4">
    <source>
        <dbReference type="EMBL" id="CAB1437752.1"/>
    </source>
</evidence>
<dbReference type="Pfam" id="PF13519">
    <property type="entry name" value="VWA_2"/>
    <property type="match status" value="1"/>
</dbReference>
<feature type="region of interest" description="Disordered" evidence="1">
    <location>
        <begin position="131"/>
        <end position="212"/>
    </location>
</feature>
<protein>
    <submittedName>
        <fullName evidence="4">Uncharacterized protein</fullName>
    </submittedName>
</protein>
<evidence type="ECO:0000313" key="5">
    <source>
        <dbReference type="Proteomes" id="UP001153269"/>
    </source>
</evidence>
<dbReference type="GO" id="GO:0004842">
    <property type="term" value="F:ubiquitin-protein transferase activity"/>
    <property type="evidence" value="ECO:0007669"/>
    <property type="project" value="InterPro"/>
</dbReference>
<dbReference type="InterPro" id="IPR002035">
    <property type="entry name" value="VWF_A"/>
</dbReference>
<feature type="compositionally biased region" description="Pro residues" evidence="1">
    <location>
        <begin position="175"/>
        <end position="194"/>
    </location>
</feature>
<evidence type="ECO:0000259" key="3">
    <source>
        <dbReference type="PROSITE" id="PS50234"/>
    </source>
</evidence>
<dbReference type="Pfam" id="PF04564">
    <property type="entry name" value="U-box"/>
    <property type="match status" value="1"/>
</dbReference>
<dbReference type="InterPro" id="IPR031367">
    <property type="entry name" value="CCDC24"/>
</dbReference>
<dbReference type="SMART" id="SM00327">
    <property type="entry name" value="VWA"/>
    <property type="match status" value="1"/>
</dbReference>
<dbReference type="InterPro" id="IPR000608">
    <property type="entry name" value="UBC"/>
</dbReference>
<feature type="domain" description="UBC core" evidence="2">
    <location>
        <begin position="1197"/>
        <end position="1343"/>
    </location>
</feature>
<gene>
    <name evidence="4" type="ORF">PLEPLA_LOCUS25768</name>
</gene>
<dbReference type="Gene3D" id="3.10.110.10">
    <property type="entry name" value="Ubiquitin Conjugating Enzyme"/>
    <property type="match status" value="1"/>
</dbReference>
<reference evidence="4" key="1">
    <citation type="submission" date="2020-03" db="EMBL/GenBank/DDBJ databases">
        <authorList>
            <person name="Weist P."/>
        </authorList>
    </citation>
    <scope>NUCLEOTIDE SEQUENCE</scope>
</reference>
<dbReference type="CDD" id="cd00198">
    <property type="entry name" value="vWFA"/>
    <property type="match status" value="1"/>
</dbReference>
<dbReference type="PROSITE" id="PS50127">
    <property type="entry name" value="UBC_2"/>
    <property type="match status" value="1"/>
</dbReference>
<dbReference type="PROSITE" id="PS50234">
    <property type="entry name" value="VWFA"/>
    <property type="match status" value="1"/>
</dbReference>
<dbReference type="InterPro" id="IPR013083">
    <property type="entry name" value="Znf_RING/FYVE/PHD"/>
</dbReference>
<dbReference type="EMBL" id="CADEAL010002068">
    <property type="protein sequence ID" value="CAB1437752.1"/>
    <property type="molecule type" value="Genomic_DNA"/>
</dbReference>
<dbReference type="Gene3D" id="3.30.40.10">
    <property type="entry name" value="Zinc/RING finger domain, C3HC4 (zinc finger)"/>
    <property type="match status" value="1"/>
</dbReference>
<dbReference type="SUPFAM" id="SSF53300">
    <property type="entry name" value="vWA-like"/>
    <property type="match status" value="1"/>
</dbReference>
<dbReference type="PANTHER" id="PTHR24068">
    <property type="entry name" value="UBIQUITIN-CONJUGATING ENZYME E2"/>
    <property type="match status" value="1"/>
</dbReference>
<dbReference type="Pfam" id="PF15669">
    <property type="entry name" value="CCDC24"/>
    <property type="match status" value="1"/>
</dbReference>
<dbReference type="InterPro" id="IPR003613">
    <property type="entry name" value="Ubox_domain"/>
</dbReference>
<dbReference type="CDD" id="cd17039">
    <property type="entry name" value="Ubl_ubiquitin_like"/>
    <property type="match status" value="1"/>
</dbReference>
<dbReference type="SUPFAM" id="SSF57850">
    <property type="entry name" value="RING/U-box"/>
    <property type="match status" value="1"/>
</dbReference>
<accession>A0A9N7YUG6</accession>
<feature type="compositionally biased region" description="Basic and acidic residues" evidence="1">
    <location>
        <begin position="267"/>
        <end position="299"/>
    </location>
</feature>
<keyword evidence="5" id="KW-1185">Reference proteome</keyword>
<feature type="compositionally biased region" description="Polar residues" evidence="1">
    <location>
        <begin position="195"/>
        <end position="212"/>
    </location>
</feature>
<feature type="compositionally biased region" description="Basic and acidic residues" evidence="1">
    <location>
        <begin position="239"/>
        <end position="251"/>
    </location>
</feature>
<dbReference type="Gene3D" id="3.40.50.410">
    <property type="entry name" value="von Willebrand factor, type A domain"/>
    <property type="match status" value="1"/>
</dbReference>
<comment type="caution">
    <text evidence="4">The sequence shown here is derived from an EMBL/GenBank/DDBJ whole genome shotgun (WGS) entry which is preliminary data.</text>
</comment>
<dbReference type="InterPro" id="IPR036465">
    <property type="entry name" value="vWFA_dom_sf"/>
</dbReference>
<feature type="domain" description="VWFA" evidence="3">
    <location>
        <begin position="949"/>
        <end position="1141"/>
    </location>
</feature>
<name>A0A9N7YUG6_PLEPL</name>
<dbReference type="Proteomes" id="UP001153269">
    <property type="component" value="Unassembled WGS sequence"/>
</dbReference>
<proteinExistence type="predicted"/>
<feature type="region of interest" description="Disordered" evidence="1">
    <location>
        <begin position="234"/>
        <end position="309"/>
    </location>
</feature>